<dbReference type="AlphaFoldDB" id="A0A8T0I7C2"/>
<dbReference type="EMBL" id="CM026424">
    <property type="protein sequence ID" value="KAG0579414.1"/>
    <property type="molecule type" value="Genomic_DNA"/>
</dbReference>
<proteinExistence type="predicted"/>
<name>A0A8T0I7C2_CERPU</name>
<keyword evidence="3" id="KW-1185">Reference proteome</keyword>
<protein>
    <submittedName>
        <fullName evidence="2">Uncharacterized protein</fullName>
    </submittedName>
</protein>
<sequence>MPDGTQVARDEQVGFACPHVLFTEVEKSRLAQELVPSSAHGSATTKCRRRQKRQHRARSRPPEAGSMSLRPPSPTSLFWNHNIASRHRHHQHHRAHDLTPSSSVRASGYKTRSLKFIHNATNQSKLHK</sequence>
<evidence type="ECO:0000313" key="2">
    <source>
        <dbReference type="EMBL" id="KAG0579414.1"/>
    </source>
</evidence>
<comment type="caution">
    <text evidence="2">The sequence shown here is derived from an EMBL/GenBank/DDBJ whole genome shotgun (WGS) entry which is preliminary data.</text>
</comment>
<evidence type="ECO:0000256" key="1">
    <source>
        <dbReference type="SAM" id="MobiDB-lite"/>
    </source>
</evidence>
<gene>
    <name evidence="2" type="ORF">KC19_4G096800</name>
</gene>
<feature type="compositionally biased region" description="Basic residues" evidence="1">
    <location>
        <begin position="84"/>
        <end position="95"/>
    </location>
</feature>
<dbReference type="Proteomes" id="UP000822688">
    <property type="component" value="Chromosome 4"/>
</dbReference>
<feature type="compositionally biased region" description="Basic residues" evidence="1">
    <location>
        <begin position="46"/>
        <end position="59"/>
    </location>
</feature>
<organism evidence="2 3">
    <name type="scientific">Ceratodon purpureus</name>
    <name type="common">Fire moss</name>
    <name type="synonym">Dicranum purpureum</name>
    <dbReference type="NCBI Taxonomy" id="3225"/>
    <lineage>
        <taxon>Eukaryota</taxon>
        <taxon>Viridiplantae</taxon>
        <taxon>Streptophyta</taxon>
        <taxon>Embryophyta</taxon>
        <taxon>Bryophyta</taxon>
        <taxon>Bryophytina</taxon>
        <taxon>Bryopsida</taxon>
        <taxon>Dicranidae</taxon>
        <taxon>Pseudoditrichales</taxon>
        <taxon>Ditrichaceae</taxon>
        <taxon>Ceratodon</taxon>
    </lineage>
</organism>
<accession>A0A8T0I7C2</accession>
<feature type="region of interest" description="Disordered" evidence="1">
    <location>
        <begin position="33"/>
        <end position="107"/>
    </location>
</feature>
<evidence type="ECO:0000313" key="3">
    <source>
        <dbReference type="Proteomes" id="UP000822688"/>
    </source>
</evidence>
<reference evidence="2" key="1">
    <citation type="submission" date="2020-06" db="EMBL/GenBank/DDBJ databases">
        <title>WGS assembly of Ceratodon purpureus strain R40.</title>
        <authorList>
            <person name="Carey S.B."/>
            <person name="Jenkins J."/>
            <person name="Shu S."/>
            <person name="Lovell J.T."/>
            <person name="Sreedasyam A."/>
            <person name="Maumus F."/>
            <person name="Tiley G.P."/>
            <person name="Fernandez-Pozo N."/>
            <person name="Barry K."/>
            <person name="Chen C."/>
            <person name="Wang M."/>
            <person name="Lipzen A."/>
            <person name="Daum C."/>
            <person name="Saski C.A."/>
            <person name="Payton A.C."/>
            <person name="Mcbreen J.C."/>
            <person name="Conrad R.E."/>
            <person name="Kollar L.M."/>
            <person name="Olsson S."/>
            <person name="Huttunen S."/>
            <person name="Landis J.B."/>
            <person name="Wickett N.J."/>
            <person name="Johnson M.G."/>
            <person name="Rensing S.A."/>
            <person name="Grimwood J."/>
            <person name="Schmutz J."/>
            <person name="Mcdaniel S.F."/>
        </authorList>
    </citation>
    <scope>NUCLEOTIDE SEQUENCE</scope>
    <source>
        <strain evidence="2">R40</strain>
    </source>
</reference>